<protein>
    <submittedName>
        <fullName evidence="2">Uncharacterized protein</fullName>
    </submittedName>
</protein>
<evidence type="ECO:0000313" key="2">
    <source>
        <dbReference type="EMBL" id="PSK95977.1"/>
    </source>
</evidence>
<dbReference type="GO" id="GO:0006974">
    <property type="term" value="P:DNA damage response"/>
    <property type="evidence" value="ECO:0007669"/>
    <property type="project" value="TreeGrafter"/>
</dbReference>
<feature type="compositionally biased region" description="Low complexity" evidence="1">
    <location>
        <begin position="187"/>
        <end position="202"/>
    </location>
</feature>
<gene>
    <name evidence="2" type="ORF">CLV63_113140</name>
</gene>
<dbReference type="Gene3D" id="3.30.110.170">
    <property type="entry name" value="Protein of unknown function (DUF541), domain 1"/>
    <property type="match status" value="1"/>
</dbReference>
<accession>A0A2P8DFK3</accession>
<dbReference type="EMBL" id="PYGA01000013">
    <property type="protein sequence ID" value="PSK95977.1"/>
    <property type="molecule type" value="Genomic_DNA"/>
</dbReference>
<feature type="region of interest" description="Disordered" evidence="1">
    <location>
        <begin position="176"/>
        <end position="206"/>
    </location>
</feature>
<dbReference type="OrthoDB" id="3689574at2"/>
<evidence type="ECO:0000313" key="3">
    <source>
        <dbReference type="Proteomes" id="UP000240542"/>
    </source>
</evidence>
<proteinExistence type="predicted"/>
<keyword evidence="3" id="KW-1185">Reference proteome</keyword>
<dbReference type="InterPro" id="IPR052022">
    <property type="entry name" value="26kDa_periplasmic_antigen"/>
</dbReference>
<evidence type="ECO:0000256" key="1">
    <source>
        <dbReference type="SAM" id="MobiDB-lite"/>
    </source>
</evidence>
<dbReference type="PANTHER" id="PTHR34387:SF2">
    <property type="entry name" value="SLR1258 PROTEIN"/>
    <property type="match status" value="1"/>
</dbReference>
<dbReference type="PANTHER" id="PTHR34387">
    <property type="entry name" value="SLR1258 PROTEIN"/>
    <property type="match status" value="1"/>
</dbReference>
<dbReference type="Gene3D" id="3.30.70.2970">
    <property type="entry name" value="Protein of unknown function (DUF541), domain 2"/>
    <property type="match status" value="1"/>
</dbReference>
<sequence>MTESPTNTPASAAPVVRVRGVARMEVEPEIARFHVTVNSVGKDRRRTLERLTEHTAKIRERILGMGDAIEELTTGTFAVYPRRDRRKVERERAFDGSTRLHGTARDFTALGELLPWLAEQDMVLVSGPWRALRNGSPVHRQVRQQAVGAALERARDYAQALGADISGLVELADTGMSSAESRPRQQALSYGAAPAAPSGARSAPEELSIDLDPGTIEISAQLEATFEITAPTGLHG</sequence>
<dbReference type="InterPro" id="IPR007497">
    <property type="entry name" value="SIMPL/DUF541"/>
</dbReference>
<feature type="compositionally biased region" description="Polar residues" evidence="1">
    <location>
        <begin position="176"/>
        <end position="186"/>
    </location>
</feature>
<comment type="caution">
    <text evidence="2">The sequence shown here is derived from an EMBL/GenBank/DDBJ whole genome shotgun (WGS) entry which is preliminary data.</text>
</comment>
<name>A0A2P8DFK3_9ACTN</name>
<reference evidence="2 3" key="1">
    <citation type="submission" date="2018-03" db="EMBL/GenBank/DDBJ databases">
        <title>Genomic Encyclopedia of Archaeal and Bacterial Type Strains, Phase II (KMG-II): from individual species to whole genera.</title>
        <authorList>
            <person name="Goeker M."/>
        </authorList>
    </citation>
    <scope>NUCLEOTIDE SEQUENCE [LARGE SCALE GENOMIC DNA]</scope>
    <source>
        <strain evidence="2 3">DSM 45312</strain>
    </source>
</reference>
<dbReference type="AlphaFoldDB" id="A0A2P8DFK3"/>
<dbReference type="RefSeq" id="WP_106584420.1">
    <property type="nucleotide sequence ID" value="NZ_PYGA01000013.1"/>
</dbReference>
<organism evidence="2 3">
    <name type="scientific">Murinocardiopsis flavida</name>
    <dbReference type="NCBI Taxonomy" id="645275"/>
    <lineage>
        <taxon>Bacteria</taxon>
        <taxon>Bacillati</taxon>
        <taxon>Actinomycetota</taxon>
        <taxon>Actinomycetes</taxon>
        <taxon>Streptosporangiales</taxon>
        <taxon>Nocardiopsidaceae</taxon>
        <taxon>Murinocardiopsis</taxon>
    </lineage>
</organism>
<dbReference type="Proteomes" id="UP000240542">
    <property type="component" value="Unassembled WGS sequence"/>
</dbReference>
<dbReference type="Pfam" id="PF04402">
    <property type="entry name" value="SIMPL"/>
    <property type="match status" value="1"/>
</dbReference>